<dbReference type="InterPro" id="IPR001296">
    <property type="entry name" value="Glyco_trans_1"/>
</dbReference>
<gene>
    <name evidence="2" type="ORF">HDF12_002811</name>
</gene>
<dbReference type="CDD" id="cd03801">
    <property type="entry name" value="GT4_PimA-like"/>
    <property type="match status" value="1"/>
</dbReference>
<dbReference type="InterPro" id="IPR050194">
    <property type="entry name" value="Glycosyltransferase_grp1"/>
</dbReference>
<evidence type="ECO:0000259" key="1">
    <source>
        <dbReference type="Pfam" id="PF00534"/>
    </source>
</evidence>
<sequence>MRSPEQSREDNAKKKVKVAYLVSHPIQYQAPLLRRIAQEPDIELTVFFGSNFSVQEYVDKGFGVDVKWDVPLLDGYRYEFLPAIWDKRRTGPTSQLNYGIFSRLRGSRERDGFDVLWVHGYSTLNTLQGMLIAKALGIPVLLRAESRLGRKQNGALKQLAKRLFFSGLKQLVDGVLPIGSLNAAYWRHAMGENLPQFMMPYAVDNEYFQSRSREADLRRGDLQRELGLDASRPVILFASKLQRRKRCEDLIRAYLSLCSKVGSEPTPYLLIVGDGEERAALERLVSQSGVSGVRFCGFRNQSELPGFFYLASVFVLPSQDEPWGLIVNEVMNSGRAVILSDDVGCQPDLVTDGVEGCVFPVGNVKALTEALRRVLERPETAATMGGHGLKRISGWSYEEDIAGLRRAIAAVTRRLST</sequence>
<proteinExistence type="predicted"/>
<dbReference type="Proteomes" id="UP000534186">
    <property type="component" value="Unassembled WGS sequence"/>
</dbReference>
<dbReference type="SUPFAM" id="SSF53756">
    <property type="entry name" value="UDP-Glycosyltransferase/glycogen phosphorylase"/>
    <property type="match status" value="1"/>
</dbReference>
<dbReference type="Gene3D" id="3.40.50.2000">
    <property type="entry name" value="Glycogen Phosphorylase B"/>
    <property type="match status" value="2"/>
</dbReference>
<dbReference type="GO" id="GO:0016758">
    <property type="term" value="F:hexosyltransferase activity"/>
    <property type="evidence" value="ECO:0007669"/>
    <property type="project" value="TreeGrafter"/>
</dbReference>
<protein>
    <submittedName>
        <fullName evidence="2">Glycosyltransferase involved in cell wall biosynthesis</fullName>
    </submittedName>
</protein>
<evidence type="ECO:0000313" key="3">
    <source>
        <dbReference type="Proteomes" id="UP000534186"/>
    </source>
</evidence>
<dbReference type="PANTHER" id="PTHR45947">
    <property type="entry name" value="SULFOQUINOVOSYL TRANSFERASE SQD2"/>
    <property type="match status" value="1"/>
</dbReference>
<feature type="domain" description="Glycosyl transferase family 1" evidence="1">
    <location>
        <begin position="223"/>
        <end position="385"/>
    </location>
</feature>
<name>A0A7Y9NNH2_9BACT</name>
<comment type="caution">
    <text evidence="2">The sequence shown here is derived from an EMBL/GenBank/DDBJ whole genome shotgun (WGS) entry which is preliminary data.</text>
</comment>
<accession>A0A7Y9NNH2</accession>
<dbReference type="PANTHER" id="PTHR45947:SF3">
    <property type="entry name" value="SULFOQUINOVOSYL TRANSFERASE SQD2"/>
    <property type="match status" value="1"/>
</dbReference>
<organism evidence="2 3">
    <name type="scientific">Tunturiibacter lichenicola</name>
    <dbReference type="NCBI Taxonomy" id="2051959"/>
    <lineage>
        <taxon>Bacteria</taxon>
        <taxon>Pseudomonadati</taxon>
        <taxon>Acidobacteriota</taxon>
        <taxon>Terriglobia</taxon>
        <taxon>Terriglobales</taxon>
        <taxon>Acidobacteriaceae</taxon>
        <taxon>Tunturiibacter</taxon>
    </lineage>
</organism>
<dbReference type="EMBL" id="JACCCV010000002">
    <property type="protein sequence ID" value="NYF52412.1"/>
    <property type="molecule type" value="Genomic_DNA"/>
</dbReference>
<reference evidence="2 3" key="1">
    <citation type="submission" date="2020-07" db="EMBL/GenBank/DDBJ databases">
        <title>Genomic Encyclopedia of Type Strains, Phase IV (KMG-V): Genome sequencing to study the core and pangenomes of soil and plant-associated prokaryotes.</title>
        <authorList>
            <person name="Whitman W."/>
        </authorList>
    </citation>
    <scope>NUCLEOTIDE SEQUENCE [LARGE SCALE GENOMIC DNA]</scope>
    <source>
        <strain evidence="2 3">M8UP30</strain>
    </source>
</reference>
<dbReference type="AlphaFoldDB" id="A0A7Y9NNH2"/>
<keyword evidence="2" id="KW-0808">Transferase</keyword>
<dbReference type="Pfam" id="PF00534">
    <property type="entry name" value="Glycos_transf_1"/>
    <property type="match status" value="1"/>
</dbReference>
<evidence type="ECO:0000313" key="2">
    <source>
        <dbReference type="EMBL" id="NYF52412.1"/>
    </source>
</evidence>